<proteinExistence type="predicted"/>
<sequence length="130" mass="14748">MKLLIQNLNPREFDALENERFASLASKLDKWASERYQPKFVIVTKDGENFLAIFSGFINHSNMVESLTDYELVGAGMWNALDKPGAFYKSMSCRETYGYEKPGDPNVADALLVEVEQLLKQVFEACQPQS</sequence>
<name>A0A1F5P307_9BACT</name>
<gene>
    <name evidence="1" type="ORF">A2846_02740</name>
</gene>
<accession>A0A1F5P307</accession>
<comment type="caution">
    <text evidence="1">The sequence shown here is derived from an EMBL/GenBank/DDBJ whole genome shotgun (WGS) entry which is preliminary data.</text>
</comment>
<dbReference type="Proteomes" id="UP000176339">
    <property type="component" value="Unassembled WGS sequence"/>
</dbReference>
<reference evidence="1 2" key="1">
    <citation type="journal article" date="2016" name="Nat. Commun.">
        <title>Thousands of microbial genomes shed light on interconnected biogeochemical processes in an aquifer system.</title>
        <authorList>
            <person name="Anantharaman K."/>
            <person name="Brown C.T."/>
            <person name="Hug L.A."/>
            <person name="Sharon I."/>
            <person name="Castelle C.J."/>
            <person name="Probst A.J."/>
            <person name="Thomas B.C."/>
            <person name="Singh A."/>
            <person name="Wilkins M.J."/>
            <person name="Karaoz U."/>
            <person name="Brodie E.L."/>
            <person name="Williams K.H."/>
            <person name="Hubbard S.S."/>
            <person name="Banfield J.F."/>
        </authorList>
    </citation>
    <scope>NUCLEOTIDE SEQUENCE [LARGE SCALE GENOMIC DNA]</scope>
</reference>
<protein>
    <submittedName>
        <fullName evidence="1">Uncharacterized protein</fullName>
    </submittedName>
</protein>
<dbReference type="AlphaFoldDB" id="A0A1F5P307"/>
<dbReference type="EMBL" id="MFEN01000018">
    <property type="protein sequence ID" value="OGE84319.1"/>
    <property type="molecule type" value="Genomic_DNA"/>
</dbReference>
<evidence type="ECO:0000313" key="1">
    <source>
        <dbReference type="EMBL" id="OGE84319.1"/>
    </source>
</evidence>
<organism evidence="1 2">
    <name type="scientific">Candidatus Doudnabacteria bacterium RIFCSPHIGHO2_01_FULL_49_9</name>
    <dbReference type="NCBI Taxonomy" id="1817827"/>
    <lineage>
        <taxon>Bacteria</taxon>
        <taxon>Candidatus Doudnaibacteriota</taxon>
    </lineage>
</organism>
<evidence type="ECO:0000313" key="2">
    <source>
        <dbReference type="Proteomes" id="UP000176339"/>
    </source>
</evidence>